<evidence type="ECO:0000313" key="2">
    <source>
        <dbReference type="Proteomes" id="UP000250235"/>
    </source>
</evidence>
<name>A0A2Z7CPR2_9LAMI</name>
<proteinExistence type="predicted"/>
<keyword evidence="2" id="KW-1185">Reference proteome</keyword>
<gene>
    <name evidence="1" type="ORF">F511_44035</name>
</gene>
<reference evidence="1 2" key="1">
    <citation type="journal article" date="2015" name="Proc. Natl. Acad. Sci. U.S.A.">
        <title>The resurrection genome of Boea hygrometrica: A blueprint for survival of dehydration.</title>
        <authorList>
            <person name="Xiao L."/>
            <person name="Yang G."/>
            <person name="Zhang L."/>
            <person name="Yang X."/>
            <person name="Zhao S."/>
            <person name="Ji Z."/>
            <person name="Zhou Q."/>
            <person name="Hu M."/>
            <person name="Wang Y."/>
            <person name="Chen M."/>
            <person name="Xu Y."/>
            <person name="Jin H."/>
            <person name="Xiao X."/>
            <person name="Hu G."/>
            <person name="Bao F."/>
            <person name="Hu Y."/>
            <person name="Wan P."/>
            <person name="Li L."/>
            <person name="Deng X."/>
            <person name="Kuang T."/>
            <person name="Xiang C."/>
            <person name="Zhu J.K."/>
            <person name="Oliver M.J."/>
            <person name="He Y."/>
        </authorList>
    </citation>
    <scope>NUCLEOTIDE SEQUENCE [LARGE SCALE GENOMIC DNA]</scope>
    <source>
        <strain evidence="2">cv. XS01</strain>
    </source>
</reference>
<sequence>MKRKAKQLTTYMKINWTIEVNCRAYSDVNISDLFISQQKLIQKTTKACKINLNRGYLFKRIDEDVDAVEREKHREDNWKNYRKVKQSTTIEKELIASVDC</sequence>
<protein>
    <submittedName>
        <fullName evidence="1">Uncharacterized protein</fullName>
    </submittedName>
</protein>
<dbReference type="EMBL" id="KQ993684">
    <property type="protein sequence ID" value="KZV49082.1"/>
    <property type="molecule type" value="Genomic_DNA"/>
</dbReference>
<evidence type="ECO:0000313" key="1">
    <source>
        <dbReference type="EMBL" id="KZV49082.1"/>
    </source>
</evidence>
<accession>A0A2Z7CPR2</accession>
<dbReference type="Proteomes" id="UP000250235">
    <property type="component" value="Unassembled WGS sequence"/>
</dbReference>
<dbReference type="AlphaFoldDB" id="A0A2Z7CPR2"/>
<organism evidence="1 2">
    <name type="scientific">Dorcoceras hygrometricum</name>
    <dbReference type="NCBI Taxonomy" id="472368"/>
    <lineage>
        <taxon>Eukaryota</taxon>
        <taxon>Viridiplantae</taxon>
        <taxon>Streptophyta</taxon>
        <taxon>Embryophyta</taxon>
        <taxon>Tracheophyta</taxon>
        <taxon>Spermatophyta</taxon>
        <taxon>Magnoliopsida</taxon>
        <taxon>eudicotyledons</taxon>
        <taxon>Gunneridae</taxon>
        <taxon>Pentapetalae</taxon>
        <taxon>asterids</taxon>
        <taxon>lamiids</taxon>
        <taxon>Lamiales</taxon>
        <taxon>Gesneriaceae</taxon>
        <taxon>Didymocarpoideae</taxon>
        <taxon>Trichosporeae</taxon>
        <taxon>Loxocarpinae</taxon>
        <taxon>Dorcoceras</taxon>
    </lineage>
</organism>